<comment type="caution">
    <text evidence="2">The sequence shown here is derived from an EMBL/GenBank/DDBJ whole genome shotgun (WGS) entry which is preliminary data.</text>
</comment>
<dbReference type="AlphaFoldDB" id="A0A7C2EKA7"/>
<sequence length="67" mass="7688">MTLIRVRLNKATLYFTPQELTGLLEKDPALWLKAIKRGKAIRRAENARKRPERPTAPRGDKEVLPPP</sequence>
<reference evidence="2" key="1">
    <citation type="journal article" date="2020" name="mSystems">
        <title>Genome- and Community-Level Interaction Insights into Carbon Utilization and Element Cycling Functions of Hydrothermarchaeota in Hydrothermal Sediment.</title>
        <authorList>
            <person name="Zhou Z."/>
            <person name="Liu Y."/>
            <person name="Xu W."/>
            <person name="Pan J."/>
            <person name="Luo Z.H."/>
            <person name="Li M."/>
        </authorList>
    </citation>
    <scope>NUCLEOTIDE SEQUENCE [LARGE SCALE GENOMIC DNA]</scope>
    <source>
        <strain evidence="2">SpSt-300</strain>
    </source>
</reference>
<accession>A0A7C2EKA7</accession>
<protein>
    <submittedName>
        <fullName evidence="2">Uncharacterized protein</fullName>
    </submittedName>
</protein>
<evidence type="ECO:0000313" key="2">
    <source>
        <dbReference type="EMBL" id="HEL66163.1"/>
    </source>
</evidence>
<evidence type="ECO:0000256" key="1">
    <source>
        <dbReference type="SAM" id="MobiDB-lite"/>
    </source>
</evidence>
<dbReference type="EMBL" id="DSMU01000366">
    <property type="protein sequence ID" value="HEL66163.1"/>
    <property type="molecule type" value="Genomic_DNA"/>
</dbReference>
<gene>
    <name evidence="2" type="ORF">ENQ34_05750</name>
</gene>
<feature type="region of interest" description="Disordered" evidence="1">
    <location>
        <begin position="42"/>
        <end position="67"/>
    </location>
</feature>
<proteinExistence type="predicted"/>
<organism evidence="2">
    <name type="scientific">Ammonifex degensii</name>
    <dbReference type="NCBI Taxonomy" id="42838"/>
    <lineage>
        <taxon>Bacteria</taxon>
        <taxon>Bacillati</taxon>
        <taxon>Bacillota</taxon>
        <taxon>Clostridia</taxon>
        <taxon>Thermoanaerobacterales</taxon>
        <taxon>Thermoanaerobacteraceae</taxon>
        <taxon>Ammonifex</taxon>
    </lineage>
</organism>
<name>A0A7C2EKA7_9THEO</name>